<comment type="caution">
    <text evidence="2">The sequence shown here is derived from an EMBL/GenBank/DDBJ whole genome shotgun (WGS) entry which is preliminary data.</text>
</comment>
<comment type="similarity">
    <text evidence="1">Belongs to the bactofilin family.</text>
</comment>
<dbReference type="EMBL" id="PFQF01000039">
    <property type="protein sequence ID" value="PJA20099.1"/>
    <property type="molecule type" value="Genomic_DNA"/>
</dbReference>
<dbReference type="Pfam" id="PF04519">
    <property type="entry name" value="Bactofilin"/>
    <property type="match status" value="1"/>
</dbReference>
<name>A0A2M7W3K3_9BACT</name>
<evidence type="ECO:0000313" key="3">
    <source>
        <dbReference type="Proteomes" id="UP000230137"/>
    </source>
</evidence>
<dbReference type="AlphaFoldDB" id="A0A2M7W3K3"/>
<reference evidence="3" key="1">
    <citation type="submission" date="2017-09" db="EMBL/GenBank/DDBJ databases">
        <title>Depth-based differentiation of microbial function through sediment-hosted aquifers and enrichment of novel symbionts in the deep terrestrial subsurface.</title>
        <authorList>
            <person name="Probst A.J."/>
            <person name="Ladd B."/>
            <person name="Jarett J.K."/>
            <person name="Geller-Mcgrath D.E."/>
            <person name="Sieber C.M.K."/>
            <person name="Emerson J.B."/>
            <person name="Anantharaman K."/>
            <person name="Thomas B.C."/>
            <person name="Malmstrom R."/>
            <person name="Stieglmeier M."/>
            <person name="Klingl A."/>
            <person name="Woyke T."/>
            <person name="Ryan C.M."/>
            <person name="Banfield J.F."/>
        </authorList>
    </citation>
    <scope>NUCLEOTIDE SEQUENCE [LARGE SCALE GENOMIC DNA]</scope>
</reference>
<dbReference type="Proteomes" id="UP000230137">
    <property type="component" value="Unassembled WGS sequence"/>
</dbReference>
<organism evidence="2 3">
    <name type="scientific">Candidatus Berkelbacteria bacterium CG_4_10_14_0_2_um_filter_35_9_33_12</name>
    <dbReference type="NCBI Taxonomy" id="1974499"/>
    <lineage>
        <taxon>Bacteria</taxon>
        <taxon>Candidatus Berkelbacteria</taxon>
    </lineage>
</organism>
<protein>
    <recommendedName>
        <fullName evidence="4">Cell shape determination protein CcmA</fullName>
    </recommendedName>
</protein>
<evidence type="ECO:0000256" key="1">
    <source>
        <dbReference type="ARBA" id="ARBA00044755"/>
    </source>
</evidence>
<evidence type="ECO:0000313" key="2">
    <source>
        <dbReference type="EMBL" id="PJA20099.1"/>
    </source>
</evidence>
<proteinExistence type="inferred from homology"/>
<accession>A0A2M7W3K3</accession>
<dbReference type="InterPro" id="IPR007607">
    <property type="entry name" value="BacA/B"/>
</dbReference>
<sequence length="139" mass="14683">MSNQEESQNGGTIVGSNVKLTGVLKDINDIIIHGKVEGEIESQKSVVISENASAKGPITADQIIISGSVNGSVTAHTKFELLPGGNVSGSITTKDLVIQSGALFNGKCIMIAGNEKNIEVKPDKEISKENTKETNYELE</sequence>
<evidence type="ECO:0008006" key="4">
    <source>
        <dbReference type="Google" id="ProtNLM"/>
    </source>
</evidence>
<dbReference type="PANTHER" id="PTHR35024">
    <property type="entry name" value="HYPOTHETICAL CYTOSOLIC PROTEIN"/>
    <property type="match status" value="1"/>
</dbReference>
<gene>
    <name evidence="2" type="ORF">COX60_02890</name>
</gene>
<dbReference type="PANTHER" id="PTHR35024:SF4">
    <property type="entry name" value="POLYMER-FORMING CYTOSKELETAL PROTEIN"/>
    <property type="match status" value="1"/>
</dbReference>